<feature type="transmembrane region" description="Helical" evidence="1">
    <location>
        <begin position="34"/>
        <end position="53"/>
    </location>
</feature>
<dbReference type="InterPro" id="IPR021309">
    <property type="entry name" value="YgaP-like_TM"/>
</dbReference>
<dbReference type="STRING" id="563040.Saut_2127"/>
<keyword evidence="1" id="KW-1133">Transmembrane helix</keyword>
<protein>
    <recommendedName>
        <fullName evidence="2">Inner membrane protein YgaP-like transmembrane domain-containing protein</fullName>
    </recommendedName>
</protein>
<feature type="transmembrane region" description="Helical" evidence="1">
    <location>
        <begin position="12"/>
        <end position="28"/>
    </location>
</feature>
<feature type="domain" description="Inner membrane protein YgaP-like transmembrane" evidence="2">
    <location>
        <begin position="11"/>
        <end position="53"/>
    </location>
</feature>
<accession>E0US76</accession>
<gene>
    <name evidence="3" type="ordered locus">Saut_2127</name>
</gene>
<evidence type="ECO:0000259" key="2">
    <source>
        <dbReference type="Pfam" id="PF11127"/>
    </source>
</evidence>
<keyword evidence="4" id="KW-1185">Reference proteome</keyword>
<evidence type="ECO:0000313" key="3">
    <source>
        <dbReference type="EMBL" id="ADN10169.1"/>
    </source>
</evidence>
<organism evidence="3 4">
    <name type="scientific">Sulfurimonas autotrophica (strain ATCC BAA-671 / DSM 16294 / JCM 11897 / OK10)</name>
    <dbReference type="NCBI Taxonomy" id="563040"/>
    <lineage>
        <taxon>Bacteria</taxon>
        <taxon>Pseudomonadati</taxon>
        <taxon>Campylobacterota</taxon>
        <taxon>Epsilonproteobacteria</taxon>
        <taxon>Campylobacterales</taxon>
        <taxon>Sulfurimonadaceae</taxon>
        <taxon>Sulfurimonas</taxon>
    </lineage>
</organism>
<dbReference type="KEGG" id="sua:Saut_2127"/>
<dbReference type="RefSeq" id="WP_013327922.1">
    <property type="nucleotide sequence ID" value="NC_014506.1"/>
</dbReference>
<proteinExistence type="predicted"/>
<sequence>MDYNKIRKVCRPIRIVLGLVLIAIGFITKNYWFYLGILPLIAGLANFCPLCIITKKCDLPQDSESK</sequence>
<dbReference type="Proteomes" id="UP000007803">
    <property type="component" value="Chromosome"/>
</dbReference>
<evidence type="ECO:0000256" key="1">
    <source>
        <dbReference type="SAM" id="Phobius"/>
    </source>
</evidence>
<dbReference type="OrthoDB" id="9804804at2"/>
<reference evidence="4" key="1">
    <citation type="journal article" date="2010" name="Stand. Genomic Sci.">
        <title>Complete genome sequence of Sulfurimonas autotrophica type strain (OK10).</title>
        <authorList>
            <person name="Sikorski J."/>
            <person name="Munk C."/>
            <person name="Lapidus A."/>
            <person name="Djao O."/>
            <person name="Lucas S."/>
            <person name="Glavina Del Rio T."/>
            <person name="Nolan M."/>
            <person name="Tice H."/>
            <person name="Han C."/>
            <person name="Cheng J."/>
            <person name="Tapia R."/>
            <person name="Goodwin L."/>
            <person name="Pitluck S."/>
            <person name="Liolios K."/>
            <person name="Ivanova N."/>
            <person name="Mavromatis K."/>
            <person name="Mikhailova N."/>
            <person name="Pati A."/>
            <person name="Sims D."/>
            <person name="Meincke L."/>
            <person name="Brettin T."/>
            <person name="Detter J."/>
            <person name="Chen A."/>
            <person name="Palaniappan K."/>
            <person name="Land M."/>
            <person name="Hauser L."/>
            <person name="Chang Y."/>
            <person name="Jeffries C."/>
            <person name="Rohde M."/>
            <person name="Lang E."/>
            <person name="Spring S."/>
            <person name="Goker M."/>
            <person name="Woyke T."/>
            <person name="Bristow J."/>
            <person name="Eisen J."/>
            <person name="Markowitz V."/>
            <person name="Hugenholtz P."/>
            <person name="Kyrpides N."/>
            <person name="Klenk H."/>
        </authorList>
    </citation>
    <scope>NUCLEOTIDE SEQUENCE [LARGE SCALE GENOMIC DNA]</scope>
    <source>
        <strain evidence="4">ATCC BAA-671 / DSM 16294 / JCM 11897 / OK10</strain>
    </source>
</reference>
<dbReference type="EMBL" id="CP002205">
    <property type="protein sequence ID" value="ADN10169.1"/>
    <property type="molecule type" value="Genomic_DNA"/>
</dbReference>
<keyword evidence="1" id="KW-0812">Transmembrane</keyword>
<evidence type="ECO:0000313" key="4">
    <source>
        <dbReference type="Proteomes" id="UP000007803"/>
    </source>
</evidence>
<dbReference type="AlphaFoldDB" id="E0US76"/>
<keyword evidence="1" id="KW-0472">Membrane</keyword>
<dbReference type="eggNOG" id="ENOG50319FT">
    <property type="taxonomic scope" value="Bacteria"/>
</dbReference>
<name>E0US76_SULAO</name>
<dbReference type="Pfam" id="PF11127">
    <property type="entry name" value="YgaP-like_TM"/>
    <property type="match status" value="1"/>
</dbReference>
<dbReference type="HOGENOM" id="CLU_176022_4_1_7"/>